<keyword evidence="10" id="KW-1185">Reference proteome</keyword>
<evidence type="ECO:0008006" key="11">
    <source>
        <dbReference type="Google" id="ProtNLM"/>
    </source>
</evidence>
<evidence type="ECO:0000256" key="2">
    <source>
        <dbReference type="ARBA" id="ARBA00010388"/>
    </source>
</evidence>
<evidence type="ECO:0000256" key="8">
    <source>
        <dbReference type="SAM" id="Phobius"/>
    </source>
</evidence>
<evidence type="ECO:0000256" key="7">
    <source>
        <dbReference type="SAM" id="MobiDB-lite"/>
    </source>
</evidence>
<feature type="transmembrane region" description="Helical" evidence="8">
    <location>
        <begin position="6"/>
        <end position="23"/>
    </location>
</feature>
<dbReference type="Proteomes" id="UP000621454">
    <property type="component" value="Unassembled WGS sequence"/>
</dbReference>
<evidence type="ECO:0000256" key="4">
    <source>
        <dbReference type="ARBA" id="ARBA00022692"/>
    </source>
</evidence>
<keyword evidence="5 8" id="KW-1133">Transmembrane helix</keyword>
<keyword evidence="6 8" id="KW-0472">Membrane</keyword>
<evidence type="ECO:0000256" key="3">
    <source>
        <dbReference type="ARBA" id="ARBA00022475"/>
    </source>
</evidence>
<dbReference type="Pfam" id="PF00420">
    <property type="entry name" value="Oxidored_q2"/>
    <property type="match status" value="1"/>
</dbReference>
<comment type="similarity">
    <text evidence="2">Belongs to the CPA3 antiporters (TC 2.A.63) subunit C family.</text>
</comment>
<keyword evidence="4 8" id="KW-0812">Transmembrane</keyword>
<feature type="region of interest" description="Disordered" evidence="7">
    <location>
        <begin position="112"/>
        <end position="200"/>
    </location>
</feature>
<gene>
    <name evidence="9" type="ORF">GCM10011489_05490</name>
</gene>
<dbReference type="RefSeq" id="WP_188585062.1">
    <property type="nucleotide sequence ID" value="NZ_BMGC01000003.1"/>
</dbReference>
<keyword evidence="3" id="KW-1003">Cell membrane</keyword>
<feature type="transmembrane region" description="Helical" evidence="8">
    <location>
        <begin position="30"/>
        <end position="52"/>
    </location>
</feature>
<reference evidence="9" key="1">
    <citation type="journal article" date="2014" name="Int. J. Syst. Evol. Microbiol.">
        <title>Complete genome sequence of Corynebacterium casei LMG S-19264T (=DSM 44701T), isolated from a smear-ripened cheese.</title>
        <authorList>
            <consortium name="US DOE Joint Genome Institute (JGI-PGF)"/>
            <person name="Walter F."/>
            <person name="Albersmeier A."/>
            <person name="Kalinowski J."/>
            <person name="Ruckert C."/>
        </authorList>
    </citation>
    <scope>NUCLEOTIDE SEQUENCE</scope>
    <source>
        <strain evidence="9">CGMCC 1.12827</strain>
    </source>
</reference>
<dbReference type="InterPro" id="IPR050601">
    <property type="entry name" value="CPA3_antiporter_subunitC"/>
</dbReference>
<protein>
    <recommendedName>
        <fullName evidence="11">Multicomponent Na+:H+ antiporter subunit C</fullName>
    </recommendedName>
</protein>
<dbReference type="PANTHER" id="PTHR34583">
    <property type="entry name" value="ANTIPORTER SUBUNIT MNHC2-RELATED"/>
    <property type="match status" value="1"/>
</dbReference>
<evidence type="ECO:0000256" key="5">
    <source>
        <dbReference type="ARBA" id="ARBA00022989"/>
    </source>
</evidence>
<feature type="compositionally biased region" description="Basic and acidic residues" evidence="7">
    <location>
        <begin position="113"/>
        <end position="142"/>
    </location>
</feature>
<dbReference type="EMBL" id="BMGC01000003">
    <property type="protein sequence ID" value="GGB20309.1"/>
    <property type="molecule type" value="Genomic_DNA"/>
</dbReference>
<evidence type="ECO:0000313" key="9">
    <source>
        <dbReference type="EMBL" id="GGB20309.1"/>
    </source>
</evidence>
<evidence type="ECO:0000256" key="6">
    <source>
        <dbReference type="ARBA" id="ARBA00023136"/>
    </source>
</evidence>
<organism evidence="9 10">
    <name type="scientific">Gordonia jinhuaensis</name>
    <dbReference type="NCBI Taxonomy" id="1517702"/>
    <lineage>
        <taxon>Bacteria</taxon>
        <taxon>Bacillati</taxon>
        <taxon>Actinomycetota</taxon>
        <taxon>Actinomycetes</taxon>
        <taxon>Mycobacteriales</taxon>
        <taxon>Gordoniaceae</taxon>
        <taxon>Gordonia</taxon>
    </lineage>
</organism>
<evidence type="ECO:0000256" key="1">
    <source>
        <dbReference type="ARBA" id="ARBA00004651"/>
    </source>
</evidence>
<evidence type="ECO:0000313" key="10">
    <source>
        <dbReference type="Proteomes" id="UP000621454"/>
    </source>
</evidence>
<reference evidence="9" key="2">
    <citation type="submission" date="2020-09" db="EMBL/GenBank/DDBJ databases">
        <authorList>
            <person name="Sun Q."/>
            <person name="Zhou Y."/>
        </authorList>
    </citation>
    <scope>NUCLEOTIDE SEQUENCE</scope>
    <source>
        <strain evidence="9">CGMCC 1.12827</strain>
    </source>
</reference>
<feature type="transmembrane region" description="Helical" evidence="8">
    <location>
        <begin position="72"/>
        <end position="96"/>
    </location>
</feature>
<dbReference type="AlphaFoldDB" id="A0A916SYK4"/>
<dbReference type="NCBIfam" id="NF005929">
    <property type="entry name" value="PRK07946.1"/>
    <property type="match status" value="1"/>
</dbReference>
<comment type="subcellular location">
    <subcellularLocation>
        <location evidence="1">Cell membrane</location>
        <topology evidence="1">Multi-pass membrane protein</topology>
    </subcellularLocation>
</comment>
<accession>A0A916SYK4</accession>
<proteinExistence type="inferred from homology"/>
<dbReference type="GO" id="GO:0005886">
    <property type="term" value="C:plasma membrane"/>
    <property type="evidence" value="ECO:0007669"/>
    <property type="project" value="UniProtKB-SubCell"/>
</dbReference>
<dbReference type="InterPro" id="IPR039428">
    <property type="entry name" value="NUOK/Mnh_C1-like"/>
</dbReference>
<dbReference type="Gene3D" id="1.10.287.3510">
    <property type="match status" value="1"/>
</dbReference>
<comment type="caution">
    <text evidence="9">The sequence shown here is derived from an EMBL/GenBank/DDBJ whole genome shotgun (WGS) entry which is preliminary data.</text>
</comment>
<sequence length="200" mass="21389">MIINLGLLVVVALVAACGMYLILERSLVKMLLGLLLVGNAVNLLILTVAGAVGNPPIMGRTSDNRHNDSDALAQGMVLTAIVITMGIAAFGLSLAYRLFVINTDDEITDDPEDVKVRERALTDAPDRDRSDNRFGEDTRGGDLFDDDGNPITPAELTRRRRAHLSADMLPASEETPTAETGDDTITDAAGTPDPTTEDRS</sequence>
<dbReference type="PANTHER" id="PTHR34583:SF2">
    <property type="entry name" value="ANTIPORTER SUBUNIT MNHC2-RELATED"/>
    <property type="match status" value="1"/>
</dbReference>
<name>A0A916SYK4_9ACTN</name>